<protein>
    <recommendedName>
        <fullName evidence="1">(+)RNA virus helicase C-terminal domain-containing protein</fullName>
    </recommendedName>
</protein>
<dbReference type="SUPFAM" id="SSF56672">
    <property type="entry name" value="DNA/RNA polymerases"/>
    <property type="match status" value="1"/>
</dbReference>
<evidence type="ECO:0000313" key="2">
    <source>
        <dbReference type="EMBL" id="ODV87907.1"/>
    </source>
</evidence>
<reference evidence="3" key="1">
    <citation type="submission" date="2016-04" db="EMBL/GenBank/DDBJ databases">
        <title>Comparative genomics of biotechnologically important yeasts.</title>
        <authorList>
            <consortium name="DOE Joint Genome Institute"/>
            <person name="Riley R."/>
            <person name="Haridas S."/>
            <person name="Wolfe K.H."/>
            <person name="Lopes M.R."/>
            <person name="Hittinger C.T."/>
            <person name="Goker M."/>
            <person name="Salamov A."/>
            <person name="Wisecaver J."/>
            <person name="Long T.M."/>
            <person name="Aerts A.L."/>
            <person name="Barry K."/>
            <person name="Choi C."/>
            <person name="Clum A."/>
            <person name="Coughlan A.Y."/>
            <person name="Deshpande S."/>
            <person name="Douglass A.P."/>
            <person name="Hanson S.J."/>
            <person name="Klenk H.-P."/>
            <person name="Labutti K."/>
            <person name="Lapidus A."/>
            <person name="Lindquist E."/>
            <person name="Lipzen A."/>
            <person name="Meier-Kolthoff J.P."/>
            <person name="Ohm R.A."/>
            <person name="Otillar R.P."/>
            <person name="Pangilinan J."/>
            <person name="Peng Y."/>
            <person name="Rokas A."/>
            <person name="Rosa C.A."/>
            <person name="Scheuner C."/>
            <person name="Sibirny A.A."/>
            <person name="Slot J.C."/>
            <person name="Stielow J.B."/>
            <person name="Sun H."/>
            <person name="Kurtzman C.P."/>
            <person name="Blackwell M."/>
            <person name="Grigoriev I.V."/>
            <person name="Jeffries T.W."/>
        </authorList>
    </citation>
    <scope>NUCLEOTIDE SEQUENCE [LARGE SCALE GENOMIC DNA]</scope>
    <source>
        <strain evidence="3">NRRL YB-2248</strain>
    </source>
</reference>
<dbReference type="GO" id="GO:0005524">
    <property type="term" value="F:ATP binding"/>
    <property type="evidence" value="ECO:0007669"/>
    <property type="project" value="InterPro"/>
</dbReference>
<evidence type="ECO:0000259" key="1">
    <source>
        <dbReference type="Pfam" id="PF01443"/>
    </source>
</evidence>
<keyword evidence="3" id="KW-1185">Reference proteome</keyword>
<dbReference type="InterPro" id="IPR043502">
    <property type="entry name" value="DNA/RNA_pol_sf"/>
</dbReference>
<feature type="domain" description="(+)RNA virus helicase C-terminal" evidence="1">
    <location>
        <begin position="2"/>
        <end position="47"/>
    </location>
</feature>
<sequence length="336" mass="39129">MIHESQGSSFENVAIVRLVYHDNNIYDSIPHIIVAISRHKMQLTYYTVNENDTLSKLLILLKVPKRDNEFIKTSYVEKTSFMPIRKYESYLKNVSEDFIEKYPNITRSLLTNVTITDYELKETTELLQPLQDNMSDSDVPLQLIQSALDCLFERKDAYENFKIQAAILNEIPRDLNLNLARIKTFFPQYDPKGFTTPKLFTPQPSLYKGDFPMLIESILKRNLNPPVLAIEKGYEVMNSLVNKFIDTFLDKRKLKVAIENVSYDNNMRLRDWLFNRESNNVTAIENKINQHVNPNRFVSLLKPTAKAKLDYKPRVVKISGEPELNSDTQLVRHNDC</sequence>
<dbReference type="Proteomes" id="UP000094801">
    <property type="component" value="Unassembled WGS sequence"/>
</dbReference>
<name>A0A1E4T819_9ASCO</name>
<dbReference type="OrthoDB" id="9995375at2759"/>
<dbReference type="EMBL" id="KV453847">
    <property type="protein sequence ID" value="ODV87907.1"/>
    <property type="molecule type" value="Genomic_DNA"/>
</dbReference>
<dbReference type="Pfam" id="PF01443">
    <property type="entry name" value="Viral_helicase1"/>
    <property type="match status" value="1"/>
</dbReference>
<accession>A0A1E4T819</accession>
<dbReference type="InterPro" id="IPR027417">
    <property type="entry name" value="P-loop_NTPase"/>
</dbReference>
<dbReference type="AlphaFoldDB" id="A0A1E4T819"/>
<dbReference type="InterPro" id="IPR027351">
    <property type="entry name" value="(+)RNA_virus_helicase_core_dom"/>
</dbReference>
<dbReference type="Gene3D" id="3.40.50.300">
    <property type="entry name" value="P-loop containing nucleotide triphosphate hydrolases"/>
    <property type="match status" value="1"/>
</dbReference>
<proteinExistence type="predicted"/>
<organism evidence="2 3">
    <name type="scientific">[Candida] arabinofermentans NRRL YB-2248</name>
    <dbReference type="NCBI Taxonomy" id="983967"/>
    <lineage>
        <taxon>Eukaryota</taxon>
        <taxon>Fungi</taxon>
        <taxon>Dikarya</taxon>
        <taxon>Ascomycota</taxon>
        <taxon>Saccharomycotina</taxon>
        <taxon>Pichiomycetes</taxon>
        <taxon>Pichiales</taxon>
        <taxon>Pichiaceae</taxon>
        <taxon>Ogataea</taxon>
        <taxon>Ogataea/Candida clade</taxon>
    </lineage>
</organism>
<gene>
    <name evidence="2" type="ORF">CANARDRAFT_210182</name>
</gene>
<evidence type="ECO:0000313" key="3">
    <source>
        <dbReference type="Proteomes" id="UP000094801"/>
    </source>
</evidence>